<dbReference type="AlphaFoldDB" id="V5FWD2"/>
<reference evidence="3" key="1">
    <citation type="journal article" date="2014" name="Genome Announc.">
        <title>Draft genome sequence of the formaldehyde-resistant fungus Byssochlamys spectabilis No. 5 (anamorph Paecilomyces variotii No. 5) (NBRC109023).</title>
        <authorList>
            <person name="Oka T."/>
            <person name="Ekino K."/>
            <person name="Fukuda K."/>
            <person name="Nomura Y."/>
        </authorList>
    </citation>
    <scope>NUCLEOTIDE SEQUENCE [LARGE SCALE GENOMIC DNA]</scope>
    <source>
        <strain evidence="3">No. 5 / NBRC 109023</strain>
    </source>
</reference>
<evidence type="ECO:0008006" key="4">
    <source>
        <dbReference type="Google" id="ProtNLM"/>
    </source>
</evidence>
<dbReference type="EMBL" id="BAUL01000078">
    <property type="protein sequence ID" value="GAD94056.1"/>
    <property type="molecule type" value="Genomic_DNA"/>
</dbReference>
<evidence type="ECO:0000313" key="3">
    <source>
        <dbReference type="Proteomes" id="UP000018001"/>
    </source>
</evidence>
<feature type="signal peptide" evidence="1">
    <location>
        <begin position="1"/>
        <end position="21"/>
    </location>
</feature>
<sequence length="197" mass="21656">MRFPIHIILAFLIASVSATLASSPSASSSANPSSSTGKYPDKDEITKLFNAFSQGNYTVFFSRVAPNVNWTMMGTHPLAGQYHNRTIFIADTLGRLKNTLRSSPPATMELVHVVGGGSEWSVQELHGLGVGKNGLKYDNRFAWVTRWNTAGQIVEVHSYFDSALVQRLITENESPIYTYTDQRDTLQLGPVGANCRS</sequence>
<keyword evidence="3" id="KW-1185">Reference proteome</keyword>
<dbReference type="PANTHER" id="PTHR41252">
    <property type="entry name" value="BLR2505 PROTEIN"/>
    <property type="match status" value="1"/>
</dbReference>
<name>V5FWD2_BYSSN</name>
<dbReference type="eggNOG" id="ENOG502SQ9R">
    <property type="taxonomic scope" value="Eukaryota"/>
</dbReference>
<proteinExistence type="predicted"/>
<accession>V5FWD2</accession>
<feature type="chain" id="PRO_5004733174" description="SnoaL-like domain-containing protein" evidence="1">
    <location>
        <begin position="22"/>
        <end position="197"/>
    </location>
</feature>
<dbReference type="InParanoid" id="V5FWD2"/>
<evidence type="ECO:0000313" key="2">
    <source>
        <dbReference type="EMBL" id="GAD94056.1"/>
    </source>
</evidence>
<dbReference type="OrthoDB" id="10264449at2759"/>
<keyword evidence="1" id="KW-0732">Signal</keyword>
<dbReference type="PANTHER" id="PTHR41252:SF1">
    <property type="entry name" value="BLR2505 PROTEIN"/>
    <property type="match status" value="1"/>
</dbReference>
<gene>
    <name evidence="2" type="ORF">PVAR5_2676</name>
</gene>
<dbReference type="HOGENOM" id="CLU_092151_0_0_1"/>
<protein>
    <recommendedName>
        <fullName evidence="4">SnoaL-like domain-containing protein</fullName>
    </recommendedName>
</protein>
<evidence type="ECO:0000256" key="1">
    <source>
        <dbReference type="SAM" id="SignalP"/>
    </source>
</evidence>
<dbReference type="Proteomes" id="UP000018001">
    <property type="component" value="Unassembled WGS sequence"/>
</dbReference>
<dbReference type="SUPFAM" id="SSF54427">
    <property type="entry name" value="NTF2-like"/>
    <property type="match status" value="1"/>
</dbReference>
<dbReference type="Gene3D" id="3.10.450.50">
    <property type="match status" value="1"/>
</dbReference>
<comment type="caution">
    <text evidence="2">The sequence shown here is derived from an EMBL/GenBank/DDBJ whole genome shotgun (WGS) entry which is preliminary data.</text>
</comment>
<organism evidence="2 3">
    <name type="scientific">Byssochlamys spectabilis (strain No. 5 / NBRC 109023)</name>
    <name type="common">Paecilomyces variotii</name>
    <dbReference type="NCBI Taxonomy" id="1356009"/>
    <lineage>
        <taxon>Eukaryota</taxon>
        <taxon>Fungi</taxon>
        <taxon>Dikarya</taxon>
        <taxon>Ascomycota</taxon>
        <taxon>Pezizomycotina</taxon>
        <taxon>Eurotiomycetes</taxon>
        <taxon>Eurotiomycetidae</taxon>
        <taxon>Eurotiales</taxon>
        <taxon>Thermoascaceae</taxon>
        <taxon>Paecilomyces</taxon>
    </lineage>
</organism>
<dbReference type="InterPro" id="IPR032710">
    <property type="entry name" value="NTF2-like_dom_sf"/>
</dbReference>